<dbReference type="InterPro" id="IPR031311">
    <property type="entry name" value="CHIT_BIND_RR_consensus"/>
</dbReference>
<protein>
    <recommendedName>
        <fullName evidence="6">Cuticle protein</fullName>
    </recommendedName>
</protein>
<sequence length="292" mass="32573">MIKSFSAVVQYDYMSHLGNLPASLWQLHFPITNSNIQGTPLAVLENDTTLQGIKRDLREAHFIVSLNPPGSYRHFSSIMLSLLLLCFAASTQAQSTATSQIESEGNTQVYPNTYSGYIPAAQQRRPVYTPSRAPETYSYQPYSFNYVAQGDDGSSSRQETGDASGRVVGSYTIAVEDGRRRVVDYIADQNGFRATIDTNEPGTDVQNPADVVFHSAGVDSRTQNAYRPNTAYRPRPSRLYTQPAVYNPVVYRGDSHGAYYNYDGHGHAHAHDRHAGHAYASIYNNDQRYSWH</sequence>
<organism evidence="4 5">
    <name type="scientific">Caerostris extrusa</name>
    <name type="common">Bark spider</name>
    <name type="synonym">Caerostris bankana</name>
    <dbReference type="NCBI Taxonomy" id="172846"/>
    <lineage>
        <taxon>Eukaryota</taxon>
        <taxon>Metazoa</taxon>
        <taxon>Ecdysozoa</taxon>
        <taxon>Arthropoda</taxon>
        <taxon>Chelicerata</taxon>
        <taxon>Arachnida</taxon>
        <taxon>Araneae</taxon>
        <taxon>Araneomorphae</taxon>
        <taxon>Entelegynae</taxon>
        <taxon>Araneoidea</taxon>
        <taxon>Araneidae</taxon>
        <taxon>Caerostris</taxon>
    </lineage>
</organism>
<comment type="caution">
    <text evidence="4">The sequence shown here is derived from an EMBL/GenBank/DDBJ whole genome shotgun (WGS) entry which is preliminary data.</text>
</comment>
<evidence type="ECO:0000313" key="5">
    <source>
        <dbReference type="Proteomes" id="UP001054945"/>
    </source>
</evidence>
<dbReference type="PANTHER" id="PTHR10380:SF235">
    <property type="entry name" value="CUTICULAR PROTEIN 73D, ISOFORM B"/>
    <property type="match status" value="1"/>
</dbReference>
<gene>
    <name evidence="4" type="primary">AVEN_143524_1</name>
    <name evidence="4" type="ORF">CEXT_421952</name>
</gene>
<dbReference type="GO" id="GO:0062129">
    <property type="term" value="C:chitin-based extracellular matrix"/>
    <property type="evidence" value="ECO:0007669"/>
    <property type="project" value="TreeGrafter"/>
</dbReference>
<dbReference type="InterPro" id="IPR050468">
    <property type="entry name" value="Cuticle_Struct_Prot"/>
</dbReference>
<dbReference type="Pfam" id="PF00379">
    <property type="entry name" value="Chitin_bind_4"/>
    <property type="match status" value="1"/>
</dbReference>
<name>A0AAV4XSA2_CAEEX</name>
<evidence type="ECO:0000256" key="3">
    <source>
        <dbReference type="PROSITE-ProRule" id="PRU00497"/>
    </source>
</evidence>
<accession>A0AAV4XSA2</accession>
<evidence type="ECO:0000313" key="4">
    <source>
        <dbReference type="EMBL" id="GIY97577.1"/>
    </source>
</evidence>
<dbReference type="GO" id="GO:0008010">
    <property type="term" value="F:structural constituent of chitin-based larval cuticle"/>
    <property type="evidence" value="ECO:0007669"/>
    <property type="project" value="TreeGrafter"/>
</dbReference>
<dbReference type="AlphaFoldDB" id="A0AAV4XSA2"/>
<evidence type="ECO:0000256" key="1">
    <source>
        <dbReference type="ARBA" id="ARBA00002980"/>
    </source>
</evidence>
<keyword evidence="2 3" id="KW-0193">Cuticle</keyword>
<dbReference type="PROSITE" id="PS51155">
    <property type="entry name" value="CHIT_BIND_RR_2"/>
    <property type="match status" value="1"/>
</dbReference>
<keyword evidence="5" id="KW-1185">Reference proteome</keyword>
<dbReference type="PANTHER" id="PTHR10380">
    <property type="entry name" value="CUTICLE PROTEIN"/>
    <property type="match status" value="1"/>
</dbReference>
<dbReference type="PROSITE" id="PS00233">
    <property type="entry name" value="CHIT_BIND_RR_1"/>
    <property type="match status" value="1"/>
</dbReference>
<comment type="function">
    <text evidence="1">Component of the rigid cuticle of the spider.</text>
</comment>
<reference evidence="4 5" key="1">
    <citation type="submission" date="2021-06" db="EMBL/GenBank/DDBJ databases">
        <title>Caerostris extrusa draft genome.</title>
        <authorList>
            <person name="Kono N."/>
            <person name="Arakawa K."/>
        </authorList>
    </citation>
    <scope>NUCLEOTIDE SEQUENCE [LARGE SCALE GENOMIC DNA]</scope>
</reference>
<evidence type="ECO:0000256" key="2">
    <source>
        <dbReference type="ARBA" id="ARBA00022460"/>
    </source>
</evidence>
<dbReference type="InterPro" id="IPR000618">
    <property type="entry name" value="Insect_cuticle"/>
</dbReference>
<evidence type="ECO:0008006" key="6">
    <source>
        <dbReference type="Google" id="ProtNLM"/>
    </source>
</evidence>
<dbReference type="EMBL" id="BPLR01018182">
    <property type="protein sequence ID" value="GIY97577.1"/>
    <property type="molecule type" value="Genomic_DNA"/>
</dbReference>
<dbReference type="Proteomes" id="UP001054945">
    <property type="component" value="Unassembled WGS sequence"/>
</dbReference>
<proteinExistence type="predicted"/>